<dbReference type="RefSeq" id="WP_280140674.1">
    <property type="nucleotide sequence ID" value="NZ_FNOI01000003.1"/>
</dbReference>
<evidence type="ECO:0000313" key="3">
    <source>
        <dbReference type="Proteomes" id="UP000199441"/>
    </source>
</evidence>
<dbReference type="EMBL" id="FNOI01000003">
    <property type="protein sequence ID" value="SDW90759.1"/>
    <property type="molecule type" value="Genomic_DNA"/>
</dbReference>
<feature type="transmembrane region" description="Helical" evidence="1">
    <location>
        <begin position="20"/>
        <end position="38"/>
    </location>
</feature>
<protein>
    <submittedName>
        <fullName evidence="2">Uncharacterized protein</fullName>
    </submittedName>
</protein>
<organism evidence="2 3">
    <name type="scientific">Litoreibacter albidus</name>
    <dbReference type="NCBI Taxonomy" id="670155"/>
    <lineage>
        <taxon>Bacteria</taxon>
        <taxon>Pseudomonadati</taxon>
        <taxon>Pseudomonadota</taxon>
        <taxon>Alphaproteobacteria</taxon>
        <taxon>Rhodobacterales</taxon>
        <taxon>Roseobacteraceae</taxon>
        <taxon>Litoreibacter</taxon>
    </lineage>
</organism>
<name>A0A1H2XER6_9RHOB</name>
<keyword evidence="1" id="KW-0812">Transmembrane</keyword>
<gene>
    <name evidence="2" type="ORF">SAMN04488001_1942</name>
</gene>
<dbReference type="Proteomes" id="UP000199441">
    <property type="component" value="Unassembled WGS sequence"/>
</dbReference>
<accession>A0A1H2XER6</accession>
<sequence length="40" mass="4409">MIKDFREVLTRSPKALMHDAAGIASIGVMMTVALYLPTLF</sequence>
<proteinExistence type="predicted"/>
<keyword evidence="3" id="KW-1185">Reference proteome</keyword>
<keyword evidence="1" id="KW-0472">Membrane</keyword>
<dbReference type="AlphaFoldDB" id="A0A1H2XER6"/>
<dbReference type="STRING" id="670155.SAMN04488001_1942"/>
<reference evidence="3" key="1">
    <citation type="submission" date="2016-10" db="EMBL/GenBank/DDBJ databases">
        <authorList>
            <person name="Varghese N."/>
            <person name="Submissions S."/>
        </authorList>
    </citation>
    <scope>NUCLEOTIDE SEQUENCE [LARGE SCALE GENOMIC DNA]</scope>
    <source>
        <strain evidence="3">DSM 26922</strain>
    </source>
</reference>
<evidence type="ECO:0000256" key="1">
    <source>
        <dbReference type="SAM" id="Phobius"/>
    </source>
</evidence>
<evidence type="ECO:0000313" key="2">
    <source>
        <dbReference type="EMBL" id="SDW90759.1"/>
    </source>
</evidence>
<keyword evidence="1" id="KW-1133">Transmembrane helix</keyword>